<dbReference type="PRINTS" id="PR00625">
    <property type="entry name" value="JDOMAIN"/>
</dbReference>
<feature type="chain" id="PRO_5005326247" evidence="7">
    <location>
        <begin position="19"/>
        <end position="343"/>
    </location>
</feature>
<organism evidence="9 10">
    <name type="scientific">Angiostrongylus cantonensis</name>
    <name type="common">Rat lungworm</name>
    <dbReference type="NCBI Taxonomy" id="6313"/>
    <lineage>
        <taxon>Eukaryota</taxon>
        <taxon>Metazoa</taxon>
        <taxon>Ecdysozoa</taxon>
        <taxon>Nematoda</taxon>
        <taxon>Chromadorea</taxon>
        <taxon>Rhabditida</taxon>
        <taxon>Rhabditina</taxon>
        <taxon>Rhabditomorpha</taxon>
        <taxon>Strongyloidea</taxon>
        <taxon>Metastrongylidae</taxon>
        <taxon>Angiostrongylus</taxon>
    </lineage>
</organism>
<evidence type="ECO:0000256" key="5">
    <source>
        <dbReference type="ARBA" id="ARBA00037847"/>
    </source>
</evidence>
<evidence type="ECO:0000256" key="4">
    <source>
        <dbReference type="ARBA" id="ARBA00023136"/>
    </source>
</evidence>
<dbReference type="InterPro" id="IPR036869">
    <property type="entry name" value="J_dom_sf"/>
</dbReference>
<keyword evidence="9" id="KW-1185">Reference proteome</keyword>
<dbReference type="PROSITE" id="PS50076">
    <property type="entry name" value="DNAJ_2"/>
    <property type="match status" value="1"/>
</dbReference>
<accession>A0A0K0CW55</accession>
<feature type="domain" description="J" evidence="8">
    <location>
        <begin position="49"/>
        <end position="107"/>
    </location>
</feature>
<sequence>MSSRIWALGCWMHRIVVACFLLGASGYASPSWNSDELALYDLVEAVNANFYELFGIGQDASTAEVKKAYRKLSLEWHPDRNDAPNATAMFRQVLKSTELRAKYDNVLKYGLPDWRQPIYYYRKMRKLSWYEAVLVLTIVSTIAHYFMMWASYYEKYLVLSQTLRKSRRRDRKEENEGSSQQLKEVLSIYRPHFRALLPFLIVKGLWRFFTTLQMVIQEHMSTVEPVKKQSMHENRRVTPVVRPPEFTYEVATDLKAVSPNDPELSAKYRNESEENSKKRSGDIWSCEELYQLWIILGTPNRWERVACVLNRTAQDVTAMAAKLKQIKQVRLLDNPLVLHFTCK</sequence>
<evidence type="ECO:0000256" key="2">
    <source>
        <dbReference type="ARBA" id="ARBA00022729"/>
    </source>
</evidence>
<feature type="signal peptide" evidence="7">
    <location>
        <begin position="1"/>
        <end position="18"/>
    </location>
</feature>
<keyword evidence="1 6" id="KW-0812">Transmembrane</keyword>
<keyword evidence="3 6" id="KW-1133">Transmembrane helix</keyword>
<dbReference type="CDD" id="cd06257">
    <property type="entry name" value="DnaJ"/>
    <property type="match status" value="1"/>
</dbReference>
<proteinExistence type="predicted"/>
<feature type="transmembrane region" description="Helical" evidence="6">
    <location>
        <begin position="127"/>
        <end position="147"/>
    </location>
</feature>
<dbReference type="SUPFAM" id="SSF46565">
    <property type="entry name" value="Chaperone J-domain"/>
    <property type="match status" value="1"/>
</dbReference>
<evidence type="ECO:0000256" key="3">
    <source>
        <dbReference type="ARBA" id="ARBA00022989"/>
    </source>
</evidence>
<comment type="subcellular location">
    <subcellularLocation>
        <location evidence="5">Endomembrane system</location>
        <topology evidence="5">Single-pass membrane protein</topology>
    </subcellularLocation>
</comment>
<dbReference type="Gene3D" id="1.10.287.110">
    <property type="entry name" value="DnaJ domain"/>
    <property type="match status" value="1"/>
</dbReference>
<evidence type="ECO:0000259" key="8">
    <source>
        <dbReference type="PROSITE" id="PS50076"/>
    </source>
</evidence>
<keyword evidence="2 7" id="KW-0732">Signal</keyword>
<dbReference type="Pfam" id="PF00226">
    <property type="entry name" value="DnaJ"/>
    <property type="match status" value="1"/>
</dbReference>
<dbReference type="Proteomes" id="UP000035642">
    <property type="component" value="Unassembled WGS sequence"/>
</dbReference>
<evidence type="ECO:0000256" key="6">
    <source>
        <dbReference type="SAM" id="Phobius"/>
    </source>
</evidence>
<evidence type="ECO:0000256" key="1">
    <source>
        <dbReference type="ARBA" id="ARBA00022692"/>
    </source>
</evidence>
<evidence type="ECO:0000313" key="9">
    <source>
        <dbReference type="Proteomes" id="UP000035642"/>
    </source>
</evidence>
<reference evidence="9" key="1">
    <citation type="submission" date="2012-09" db="EMBL/GenBank/DDBJ databases">
        <authorList>
            <person name="Martin A.A."/>
        </authorList>
    </citation>
    <scope>NUCLEOTIDE SEQUENCE</scope>
</reference>
<dbReference type="GO" id="GO:0012505">
    <property type="term" value="C:endomembrane system"/>
    <property type="evidence" value="ECO:0007669"/>
    <property type="project" value="UniProtKB-SubCell"/>
</dbReference>
<reference evidence="10" key="2">
    <citation type="submission" date="2017-02" db="UniProtKB">
        <authorList>
            <consortium name="WormBaseParasite"/>
        </authorList>
    </citation>
    <scope>IDENTIFICATION</scope>
</reference>
<evidence type="ECO:0000256" key="7">
    <source>
        <dbReference type="SAM" id="SignalP"/>
    </source>
</evidence>
<dbReference type="PANTHER" id="PTHR44653">
    <property type="entry name" value="DNAJ HOMOLOG SUBFAMILY C MEMBER 1"/>
    <property type="match status" value="1"/>
</dbReference>
<protein>
    <submittedName>
        <fullName evidence="10">J domain-containing protein</fullName>
    </submittedName>
</protein>
<dbReference type="AlphaFoldDB" id="A0A0K0CW55"/>
<dbReference type="STRING" id="6313.A0A0K0CW55"/>
<name>A0A0K0CW55_ANGCA</name>
<keyword evidence="4 6" id="KW-0472">Membrane</keyword>
<dbReference type="PANTHER" id="PTHR44653:SF2">
    <property type="entry name" value="DNAJ HOMOLOG SUBFAMILY C MEMBER 1"/>
    <property type="match status" value="1"/>
</dbReference>
<dbReference type="InterPro" id="IPR052606">
    <property type="entry name" value="DnaJ_domain_protein"/>
</dbReference>
<dbReference type="WBParaSite" id="ACAC_0000163101-mRNA-1">
    <property type="protein sequence ID" value="ACAC_0000163101-mRNA-1"/>
    <property type="gene ID" value="ACAC_0000163101"/>
</dbReference>
<dbReference type="InterPro" id="IPR001623">
    <property type="entry name" value="DnaJ_domain"/>
</dbReference>
<dbReference type="SMART" id="SM00271">
    <property type="entry name" value="DnaJ"/>
    <property type="match status" value="1"/>
</dbReference>
<evidence type="ECO:0000313" key="10">
    <source>
        <dbReference type="WBParaSite" id="ACAC_0000163101-mRNA-1"/>
    </source>
</evidence>
<dbReference type="Gene3D" id="1.10.10.60">
    <property type="entry name" value="Homeodomain-like"/>
    <property type="match status" value="1"/>
</dbReference>